<keyword evidence="3" id="KW-1185">Reference proteome</keyword>
<feature type="region of interest" description="Disordered" evidence="1">
    <location>
        <begin position="60"/>
        <end position="91"/>
    </location>
</feature>
<reference evidence="2 3" key="1">
    <citation type="submission" date="2015-04" db="EMBL/GenBank/DDBJ databases">
        <title>Diachasmimorpha longicaudata entomopoxvirus genome.</title>
        <authorList>
            <person name="Coffman K.A."/>
            <person name="Burke G.R."/>
        </authorList>
    </citation>
    <scope>NUCLEOTIDE SEQUENCE [LARGE SCALE GENOMIC DNA]</scope>
</reference>
<dbReference type="Proteomes" id="UP000593702">
    <property type="component" value="Segment"/>
</dbReference>
<evidence type="ECO:0000256" key="1">
    <source>
        <dbReference type="SAM" id="MobiDB-lite"/>
    </source>
</evidence>
<evidence type="ECO:0000313" key="3">
    <source>
        <dbReference type="Proteomes" id="UP000593702"/>
    </source>
</evidence>
<proteinExistence type="predicted"/>
<dbReference type="EMBL" id="KR095315">
    <property type="protein sequence ID" value="AKS26377.1"/>
    <property type="molecule type" value="Genomic_DNA"/>
</dbReference>
<accession>A0A7R5WU83</accession>
<organism evidence="2 3">
    <name type="scientific">Diachasmimorpha longicaudata entomopoxvirus</name>
    <dbReference type="NCBI Taxonomy" id="109981"/>
    <lineage>
        <taxon>Viruses</taxon>
        <taxon>Varidnaviria</taxon>
        <taxon>Bamfordvirae</taxon>
        <taxon>Nucleocytoviricota</taxon>
        <taxon>Pokkesviricetes</taxon>
        <taxon>Chitovirales</taxon>
        <taxon>Poxviridae</taxon>
        <taxon>Entomopoxvirinae</taxon>
        <taxon>Epsilonentomopoxvirus</taxon>
        <taxon>Epsilonentomopoxvirus dlongicaudata</taxon>
        <taxon>Diachasmimorpha entomopoxvirus</taxon>
    </lineage>
</organism>
<sequence>MKVLQLLVFLGILYLTHGVSLEERIEVMKEALSLNLETNPNTNSLRRTFYRPRAIDDAQHLRYRDDDDLPSTSRQAQAKRDRQRTSTSTTQ</sequence>
<evidence type="ECO:0000313" key="2">
    <source>
        <dbReference type="EMBL" id="AKS26377.1"/>
    </source>
</evidence>
<gene>
    <name evidence="2" type="ORF">DLEV_086</name>
</gene>
<name>A0A7R5WU83_9POXV</name>
<protein>
    <submittedName>
        <fullName evidence="2">Uncharacterized protein</fullName>
    </submittedName>
</protein>